<evidence type="ECO:0000313" key="2">
    <source>
        <dbReference type="Proteomes" id="UP001162030"/>
    </source>
</evidence>
<accession>A0ABN8X3T4</accession>
<dbReference type="EMBL" id="OX458333">
    <property type="protein sequence ID" value="CAI8858828.1"/>
    <property type="molecule type" value="Genomic_DNA"/>
</dbReference>
<evidence type="ECO:0000313" key="1">
    <source>
        <dbReference type="EMBL" id="CAI8858828.1"/>
    </source>
</evidence>
<proteinExistence type="predicted"/>
<protein>
    <submittedName>
        <fullName evidence="1">Uncharacterized protein</fullName>
    </submittedName>
</protein>
<sequence length="86" mass="10104">MSPLTVRPLGGVADACFVCESRGRWNLPNGPFPFGAHRDRAQAMLREYVRFHATKRERTRRNAMMCEDVRRRAIDRRFARRSRKIA</sequence>
<name>A0ABN8X3T4_9GAMM</name>
<reference evidence="1 2" key="1">
    <citation type="submission" date="2023-03" db="EMBL/GenBank/DDBJ databases">
        <authorList>
            <person name="Pearce D."/>
        </authorList>
    </citation>
    <scope>NUCLEOTIDE SEQUENCE [LARGE SCALE GENOMIC DNA]</scope>
    <source>
        <strain evidence="1">Msz</strain>
    </source>
</reference>
<dbReference type="Proteomes" id="UP001162030">
    <property type="component" value="Chromosome"/>
</dbReference>
<gene>
    <name evidence="1" type="ORF">MSZNOR_2653</name>
</gene>
<keyword evidence="2" id="KW-1185">Reference proteome</keyword>
<organism evidence="1 2">
    <name type="scientific">Methylocaldum szegediense</name>
    <dbReference type="NCBI Taxonomy" id="73780"/>
    <lineage>
        <taxon>Bacteria</taxon>
        <taxon>Pseudomonadati</taxon>
        <taxon>Pseudomonadota</taxon>
        <taxon>Gammaproteobacteria</taxon>
        <taxon>Methylococcales</taxon>
        <taxon>Methylococcaceae</taxon>
        <taxon>Methylocaldum</taxon>
    </lineage>
</organism>